<comment type="caution">
    <text evidence="1">The sequence shown here is derived from an EMBL/GenBank/DDBJ whole genome shotgun (WGS) entry which is preliminary data.</text>
</comment>
<evidence type="ECO:0000313" key="2">
    <source>
        <dbReference type="Proteomes" id="UP000544331"/>
    </source>
</evidence>
<proteinExistence type="predicted"/>
<gene>
    <name evidence="1" type="ORF">FMUND_2138</name>
</gene>
<sequence length="105" mass="11341">MTLPDLKPAIIAVNVTAEYVRDIVLVTNVVSIEIITVTTTSIEQCFINISEPSIHPMVLLSQDQLPVALSSEEPPVALASEVIKTGDGLVYPATLLQYVKEHTIA</sequence>
<name>A0A8H5Z2V1_9HYPO</name>
<dbReference type="AlphaFoldDB" id="A0A8H5Z2V1"/>
<protein>
    <submittedName>
        <fullName evidence="1">Uncharacterized protein</fullName>
    </submittedName>
</protein>
<dbReference type="EMBL" id="JAAOAN010000076">
    <property type="protein sequence ID" value="KAF5723097.1"/>
    <property type="molecule type" value="Genomic_DNA"/>
</dbReference>
<dbReference type="OrthoDB" id="5093918at2759"/>
<keyword evidence="2" id="KW-1185">Reference proteome</keyword>
<organism evidence="1 2">
    <name type="scientific">Fusarium mundagurra</name>
    <dbReference type="NCBI Taxonomy" id="1567541"/>
    <lineage>
        <taxon>Eukaryota</taxon>
        <taxon>Fungi</taxon>
        <taxon>Dikarya</taxon>
        <taxon>Ascomycota</taxon>
        <taxon>Pezizomycotina</taxon>
        <taxon>Sordariomycetes</taxon>
        <taxon>Hypocreomycetidae</taxon>
        <taxon>Hypocreales</taxon>
        <taxon>Nectriaceae</taxon>
        <taxon>Fusarium</taxon>
        <taxon>Fusarium fujikuroi species complex</taxon>
    </lineage>
</organism>
<accession>A0A8H5Z2V1</accession>
<dbReference type="Proteomes" id="UP000544331">
    <property type="component" value="Unassembled WGS sequence"/>
</dbReference>
<evidence type="ECO:0000313" key="1">
    <source>
        <dbReference type="EMBL" id="KAF5723097.1"/>
    </source>
</evidence>
<reference evidence="1 2" key="1">
    <citation type="submission" date="2020-05" db="EMBL/GenBank/DDBJ databases">
        <title>Identification and distribution of gene clusters putatively required for synthesis of sphingolipid metabolism inhibitors in phylogenetically diverse species of the filamentous fungus Fusarium.</title>
        <authorList>
            <person name="Kim H.-S."/>
            <person name="Busman M."/>
            <person name="Brown D.W."/>
            <person name="Divon H."/>
            <person name="Uhlig S."/>
            <person name="Proctor R.H."/>
        </authorList>
    </citation>
    <scope>NUCLEOTIDE SEQUENCE [LARGE SCALE GENOMIC DNA]</scope>
    <source>
        <strain evidence="1 2">NRRL 66235</strain>
    </source>
</reference>